<evidence type="ECO:0000256" key="5">
    <source>
        <dbReference type="ARBA" id="ARBA00022643"/>
    </source>
</evidence>
<dbReference type="EMBL" id="JAWJZY010000001">
    <property type="protein sequence ID" value="MEE8657895.1"/>
    <property type="molecule type" value="Genomic_DNA"/>
</dbReference>
<sequence>MSITEWCNVPPHSRGAAVALGNFDGVHRGHVHLLETLHGARPDLTLGVVTFEPHPREFFRPQDPPMRLMVPDVRARFLRRHHVSHIFQMSFNEAFSNINPRSFVDDILCDGLGVKHVACGPDFAFGHRRTGDVPMLGQWLEARGVGLTIVDPLTDRGGPLSSSRIRRLLREGYPEKAEEELGRPWFISGTVIEGDKRGRQIGFPTANIALGQHLEPARGVYAVTIARPDEADAPIWAGVANLGRRPTINDGRVSQLEVHVFDFDGDLYGQTLEVSFHTLLREERKFENFAALAAQIGRDAETARAFLTARGFPR</sequence>
<proteinExistence type="inferred from homology"/>
<organism evidence="17 18">
    <name type="scientific">Sorlinia euscelidii</name>
    <dbReference type="NCBI Taxonomy" id="3081148"/>
    <lineage>
        <taxon>Bacteria</taxon>
        <taxon>Pseudomonadati</taxon>
        <taxon>Pseudomonadota</taxon>
        <taxon>Alphaproteobacteria</taxon>
        <taxon>Acetobacterales</taxon>
        <taxon>Acetobacteraceae</taxon>
        <taxon>Sorlinia</taxon>
    </lineage>
</organism>
<dbReference type="Gene3D" id="3.40.50.620">
    <property type="entry name" value="HUPs"/>
    <property type="match status" value="1"/>
</dbReference>
<evidence type="ECO:0000256" key="14">
    <source>
        <dbReference type="ARBA" id="ARBA00049494"/>
    </source>
</evidence>
<comment type="catalytic activity">
    <reaction evidence="13 15">
        <text>riboflavin + ATP = FMN + ADP + H(+)</text>
        <dbReference type="Rhea" id="RHEA:14357"/>
        <dbReference type="ChEBI" id="CHEBI:15378"/>
        <dbReference type="ChEBI" id="CHEBI:30616"/>
        <dbReference type="ChEBI" id="CHEBI:57986"/>
        <dbReference type="ChEBI" id="CHEBI:58210"/>
        <dbReference type="ChEBI" id="CHEBI:456216"/>
        <dbReference type="EC" id="2.7.1.26"/>
    </reaction>
</comment>
<reference evidence="17 18" key="1">
    <citation type="submission" date="2023-10" db="EMBL/GenBank/DDBJ databases">
        <title>Sorlinia euscelidii gen. nov., sp. nov., an acetic acid bacteria isolated from the gut of Euscelidius variegatus emitter.</title>
        <authorList>
            <person name="Michoud G."/>
            <person name="Marasco R."/>
            <person name="Seferji K."/>
            <person name="Gonella E."/>
            <person name="Garuglieri E."/>
            <person name="Alma A."/>
            <person name="Mapelli F."/>
            <person name="Borin S."/>
            <person name="Daffonchio D."/>
            <person name="Crotti E."/>
        </authorList>
    </citation>
    <scope>NUCLEOTIDE SEQUENCE [LARGE SCALE GENOMIC DNA]</scope>
    <source>
        <strain evidence="17 18">EV16P</strain>
    </source>
</reference>
<dbReference type="PANTHER" id="PTHR22749:SF6">
    <property type="entry name" value="RIBOFLAVIN KINASE"/>
    <property type="match status" value="1"/>
</dbReference>
<evidence type="ECO:0000256" key="13">
    <source>
        <dbReference type="ARBA" id="ARBA00047880"/>
    </source>
</evidence>
<comment type="pathway">
    <text evidence="3 15">Cofactor biosynthesis; FMN biosynthesis; FMN from riboflavin (ATP route): step 1/1.</text>
</comment>
<dbReference type="EC" id="2.7.7.2" evidence="15"/>
<keyword evidence="9 15" id="KW-0418">Kinase</keyword>
<dbReference type="EC" id="2.7.1.26" evidence="15"/>
<comment type="caution">
    <text evidence="17">The sequence shown here is derived from an EMBL/GenBank/DDBJ whole genome shotgun (WGS) entry which is preliminary data.</text>
</comment>
<dbReference type="InterPro" id="IPR015864">
    <property type="entry name" value="FAD_synthase"/>
</dbReference>
<keyword evidence="18" id="KW-1185">Reference proteome</keyword>
<comment type="function">
    <text evidence="1">Catalyzes the phosphorylation of riboflavin to FMN followed by the adenylation of FMN to FAD.</text>
</comment>
<evidence type="ECO:0000256" key="4">
    <source>
        <dbReference type="ARBA" id="ARBA00022630"/>
    </source>
</evidence>
<dbReference type="InterPro" id="IPR015865">
    <property type="entry name" value="Riboflavin_kinase_bac/euk"/>
</dbReference>
<dbReference type="RefSeq" id="WP_394818865.1">
    <property type="nucleotide sequence ID" value="NZ_JAWJZY010000001.1"/>
</dbReference>
<protein>
    <recommendedName>
        <fullName evidence="15">Riboflavin biosynthesis protein</fullName>
    </recommendedName>
    <domain>
        <recommendedName>
            <fullName evidence="15">Riboflavin kinase</fullName>
            <ecNumber evidence="15">2.7.1.26</ecNumber>
        </recommendedName>
        <alternativeName>
            <fullName evidence="15">Flavokinase</fullName>
        </alternativeName>
    </domain>
    <domain>
        <recommendedName>
            <fullName evidence="15">FMN adenylyltransferase</fullName>
            <ecNumber evidence="15">2.7.7.2</ecNumber>
        </recommendedName>
        <alternativeName>
            <fullName evidence="15">FAD pyrophosphorylase</fullName>
        </alternativeName>
        <alternativeName>
            <fullName evidence="15">FAD synthase</fullName>
        </alternativeName>
    </domain>
</protein>
<evidence type="ECO:0000256" key="11">
    <source>
        <dbReference type="ARBA" id="ARBA00022840"/>
    </source>
</evidence>
<dbReference type="Pfam" id="PF01687">
    <property type="entry name" value="Flavokinase"/>
    <property type="match status" value="1"/>
</dbReference>
<accession>A0ABU7U0C8</accession>
<dbReference type="CDD" id="cd02064">
    <property type="entry name" value="FAD_synthetase_N"/>
    <property type="match status" value="1"/>
</dbReference>
<dbReference type="PANTHER" id="PTHR22749">
    <property type="entry name" value="RIBOFLAVIN KINASE/FMN ADENYLYLTRANSFERASE"/>
    <property type="match status" value="1"/>
</dbReference>
<comment type="pathway">
    <text evidence="2 15">Cofactor biosynthesis; FAD biosynthesis; FAD from FMN: step 1/1.</text>
</comment>
<evidence type="ECO:0000256" key="2">
    <source>
        <dbReference type="ARBA" id="ARBA00004726"/>
    </source>
</evidence>
<keyword evidence="12" id="KW-0511">Multifunctional enzyme</keyword>
<keyword evidence="11 15" id="KW-0067">ATP-binding</keyword>
<keyword evidence="8 15" id="KW-0547">Nucleotide-binding</keyword>
<evidence type="ECO:0000256" key="8">
    <source>
        <dbReference type="ARBA" id="ARBA00022741"/>
    </source>
</evidence>
<dbReference type="InterPro" id="IPR023465">
    <property type="entry name" value="Riboflavin_kinase_dom_sf"/>
</dbReference>
<evidence type="ECO:0000256" key="3">
    <source>
        <dbReference type="ARBA" id="ARBA00005201"/>
    </source>
</evidence>
<keyword evidence="6 15" id="KW-0808">Transferase</keyword>
<dbReference type="SMART" id="SM00904">
    <property type="entry name" value="Flavokinase"/>
    <property type="match status" value="1"/>
</dbReference>
<evidence type="ECO:0000256" key="9">
    <source>
        <dbReference type="ARBA" id="ARBA00022777"/>
    </source>
</evidence>
<keyword evidence="4 15" id="KW-0285">Flavoprotein</keyword>
<dbReference type="Gene3D" id="2.40.30.30">
    <property type="entry name" value="Riboflavin kinase-like"/>
    <property type="match status" value="1"/>
</dbReference>
<evidence type="ECO:0000256" key="10">
    <source>
        <dbReference type="ARBA" id="ARBA00022827"/>
    </source>
</evidence>
<evidence type="ECO:0000256" key="12">
    <source>
        <dbReference type="ARBA" id="ARBA00023268"/>
    </source>
</evidence>
<comment type="catalytic activity">
    <reaction evidence="14 15">
        <text>FMN + ATP + H(+) = FAD + diphosphate</text>
        <dbReference type="Rhea" id="RHEA:17237"/>
        <dbReference type="ChEBI" id="CHEBI:15378"/>
        <dbReference type="ChEBI" id="CHEBI:30616"/>
        <dbReference type="ChEBI" id="CHEBI:33019"/>
        <dbReference type="ChEBI" id="CHEBI:57692"/>
        <dbReference type="ChEBI" id="CHEBI:58210"/>
        <dbReference type="EC" id="2.7.7.2"/>
    </reaction>
</comment>
<gene>
    <name evidence="17" type="ORF">DOFOFD_02545</name>
</gene>
<evidence type="ECO:0000256" key="7">
    <source>
        <dbReference type="ARBA" id="ARBA00022695"/>
    </source>
</evidence>
<comment type="similarity">
    <text evidence="15">Belongs to the ribF family.</text>
</comment>
<evidence type="ECO:0000256" key="15">
    <source>
        <dbReference type="PIRNR" id="PIRNR004491"/>
    </source>
</evidence>
<name>A0ABU7U0C8_9PROT</name>
<evidence type="ECO:0000313" key="17">
    <source>
        <dbReference type="EMBL" id="MEE8657895.1"/>
    </source>
</evidence>
<evidence type="ECO:0000256" key="1">
    <source>
        <dbReference type="ARBA" id="ARBA00002121"/>
    </source>
</evidence>
<keyword evidence="7 15" id="KW-0548">Nucleotidyltransferase</keyword>
<dbReference type="SUPFAM" id="SSF52374">
    <property type="entry name" value="Nucleotidylyl transferase"/>
    <property type="match status" value="1"/>
</dbReference>
<keyword evidence="5 15" id="KW-0288">FMN</keyword>
<evidence type="ECO:0000313" key="18">
    <source>
        <dbReference type="Proteomes" id="UP001312908"/>
    </source>
</evidence>
<feature type="domain" description="Riboflavin kinase" evidence="16">
    <location>
        <begin position="180"/>
        <end position="308"/>
    </location>
</feature>
<dbReference type="NCBIfam" id="TIGR00083">
    <property type="entry name" value="ribF"/>
    <property type="match status" value="1"/>
</dbReference>
<dbReference type="InterPro" id="IPR014729">
    <property type="entry name" value="Rossmann-like_a/b/a_fold"/>
</dbReference>
<dbReference type="Pfam" id="PF06574">
    <property type="entry name" value="FAD_syn"/>
    <property type="match status" value="1"/>
</dbReference>
<dbReference type="SUPFAM" id="SSF82114">
    <property type="entry name" value="Riboflavin kinase-like"/>
    <property type="match status" value="1"/>
</dbReference>
<evidence type="ECO:0000259" key="16">
    <source>
        <dbReference type="SMART" id="SM00904"/>
    </source>
</evidence>
<dbReference type="InterPro" id="IPR023468">
    <property type="entry name" value="Riboflavin_kinase"/>
</dbReference>
<dbReference type="PIRSF" id="PIRSF004491">
    <property type="entry name" value="FAD_Synth"/>
    <property type="match status" value="1"/>
</dbReference>
<evidence type="ECO:0000256" key="6">
    <source>
        <dbReference type="ARBA" id="ARBA00022679"/>
    </source>
</evidence>
<dbReference type="Proteomes" id="UP001312908">
    <property type="component" value="Unassembled WGS sequence"/>
</dbReference>
<dbReference type="InterPro" id="IPR002606">
    <property type="entry name" value="Riboflavin_kinase_bac"/>
</dbReference>
<keyword evidence="10 15" id="KW-0274">FAD</keyword>